<keyword evidence="3" id="KW-1185">Reference proteome</keyword>
<feature type="compositionally biased region" description="Basic and acidic residues" evidence="1">
    <location>
        <begin position="8"/>
        <end position="23"/>
    </location>
</feature>
<name>A0A5J5F6G2_9PEZI</name>
<dbReference type="AlphaFoldDB" id="A0A5J5F6G2"/>
<sequence>MSTAGESRLQDELCQRSEKHNADTPKIPNTDDTGSGGTDGGLRPRLAEELMPLDYPTWTYLTATQYQTMYYPQQSVILNIASQACPPATPSHHSPIGPDAYRSASSAVPSHAPPKPSAHCPTPAAVHGRLAQAQQPVVLFPQQSLVSQPLTPFSRDSSLSHQAHSNL</sequence>
<gene>
    <name evidence="2" type="ORF">FN846DRAFT_887267</name>
</gene>
<proteinExistence type="predicted"/>
<protein>
    <submittedName>
        <fullName evidence="2">Uncharacterized protein</fullName>
    </submittedName>
</protein>
<feature type="region of interest" description="Disordered" evidence="1">
    <location>
        <begin position="1"/>
        <end position="44"/>
    </location>
</feature>
<reference evidence="2 3" key="1">
    <citation type="submission" date="2019-09" db="EMBL/GenBank/DDBJ databases">
        <title>Draft genome of the ectomycorrhizal ascomycete Sphaerosporella brunnea.</title>
        <authorList>
            <consortium name="DOE Joint Genome Institute"/>
            <person name="Benucci G.M."/>
            <person name="Marozzi G."/>
            <person name="Antonielli L."/>
            <person name="Sanchez S."/>
            <person name="Marco P."/>
            <person name="Wang X."/>
            <person name="Falini L.B."/>
            <person name="Barry K."/>
            <person name="Haridas S."/>
            <person name="Lipzen A."/>
            <person name="Labutti K."/>
            <person name="Grigoriev I.V."/>
            <person name="Murat C."/>
            <person name="Martin F."/>
            <person name="Albertini E."/>
            <person name="Donnini D."/>
            <person name="Bonito G."/>
        </authorList>
    </citation>
    <scope>NUCLEOTIDE SEQUENCE [LARGE SCALE GENOMIC DNA]</scope>
    <source>
        <strain evidence="2 3">Sb_GMNB300</strain>
    </source>
</reference>
<dbReference type="EMBL" id="VXIS01000025">
    <property type="protein sequence ID" value="KAA8912292.1"/>
    <property type="molecule type" value="Genomic_DNA"/>
</dbReference>
<comment type="caution">
    <text evidence="2">The sequence shown here is derived from an EMBL/GenBank/DDBJ whole genome shotgun (WGS) entry which is preliminary data.</text>
</comment>
<dbReference type="Proteomes" id="UP000326924">
    <property type="component" value="Unassembled WGS sequence"/>
</dbReference>
<evidence type="ECO:0000256" key="1">
    <source>
        <dbReference type="SAM" id="MobiDB-lite"/>
    </source>
</evidence>
<evidence type="ECO:0000313" key="3">
    <source>
        <dbReference type="Proteomes" id="UP000326924"/>
    </source>
</evidence>
<accession>A0A5J5F6G2</accession>
<organism evidence="2 3">
    <name type="scientific">Sphaerosporella brunnea</name>
    <dbReference type="NCBI Taxonomy" id="1250544"/>
    <lineage>
        <taxon>Eukaryota</taxon>
        <taxon>Fungi</taxon>
        <taxon>Dikarya</taxon>
        <taxon>Ascomycota</taxon>
        <taxon>Pezizomycotina</taxon>
        <taxon>Pezizomycetes</taxon>
        <taxon>Pezizales</taxon>
        <taxon>Pyronemataceae</taxon>
        <taxon>Sphaerosporella</taxon>
    </lineage>
</organism>
<feature type="region of interest" description="Disordered" evidence="1">
    <location>
        <begin position="85"/>
        <end position="128"/>
    </location>
</feature>
<evidence type="ECO:0000313" key="2">
    <source>
        <dbReference type="EMBL" id="KAA8912292.1"/>
    </source>
</evidence>
<dbReference type="InParanoid" id="A0A5J5F6G2"/>